<evidence type="ECO:0000313" key="2">
    <source>
        <dbReference type="EMBL" id="KAJ7623762.1"/>
    </source>
</evidence>
<gene>
    <name evidence="2" type="ORF">FB45DRAFT_926680</name>
</gene>
<keyword evidence="3" id="KW-1185">Reference proteome</keyword>
<dbReference type="Gene3D" id="1.20.1280.50">
    <property type="match status" value="1"/>
</dbReference>
<dbReference type="Proteomes" id="UP001221142">
    <property type="component" value="Unassembled WGS sequence"/>
</dbReference>
<protein>
    <recommendedName>
        <fullName evidence="1">F-box domain-containing protein</fullName>
    </recommendedName>
</protein>
<dbReference type="Pfam" id="PF12937">
    <property type="entry name" value="F-box-like"/>
    <property type="match status" value="1"/>
</dbReference>
<comment type="caution">
    <text evidence="2">The sequence shown here is derived from an EMBL/GenBank/DDBJ whole genome shotgun (WGS) entry which is preliminary data.</text>
</comment>
<evidence type="ECO:0000259" key="1">
    <source>
        <dbReference type="Pfam" id="PF12937"/>
    </source>
</evidence>
<dbReference type="InterPro" id="IPR036047">
    <property type="entry name" value="F-box-like_dom_sf"/>
</dbReference>
<organism evidence="2 3">
    <name type="scientific">Roridomyces roridus</name>
    <dbReference type="NCBI Taxonomy" id="1738132"/>
    <lineage>
        <taxon>Eukaryota</taxon>
        <taxon>Fungi</taxon>
        <taxon>Dikarya</taxon>
        <taxon>Basidiomycota</taxon>
        <taxon>Agaricomycotina</taxon>
        <taxon>Agaricomycetes</taxon>
        <taxon>Agaricomycetidae</taxon>
        <taxon>Agaricales</taxon>
        <taxon>Marasmiineae</taxon>
        <taxon>Mycenaceae</taxon>
        <taxon>Roridomyces</taxon>
    </lineage>
</organism>
<evidence type="ECO:0000313" key="3">
    <source>
        <dbReference type="Proteomes" id="UP001221142"/>
    </source>
</evidence>
<proteinExistence type="predicted"/>
<dbReference type="EMBL" id="JARKIF010000014">
    <property type="protein sequence ID" value="KAJ7623762.1"/>
    <property type="molecule type" value="Genomic_DNA"/>
</dbReference>
<reference evidence="2" key="1">
    <citation type="submission" date="2023-03" db="EMBL/GenBank/DDBJ databases">
        <title>Massive genome expansion in bonnet fungi (Mycena s.s.) driven by repeated elements and novel gene families across ecological guilds.</title>
        <authorList>
            <consortium name="Lawrence Berkeley National Laboratory"/>
            <person name="Harder C.B."/>
            <person name="Miyauchi S."/>
            <person name="Viragh M."/>
            <person name="Kuo A."/>
            <person name="Thoen E."/>
            <person name="Andreopoulos B."/>
            <person name="Lu D."/>
            <person name="Skrede I."/>
            <person name="Drula E."/>
            <person name="Henrissat B."/>
            <person name="Morin E."/>
            <person name="Kohler A."/>
            <person name="Barry K."/>
            <person name="LaButti K."/>
            <person name="Morin E."/>
            <person name="Salamov A."/>
            <person name="Lipzen A."/>
            <person name="Mereny Z."/>
            <person name="Hegedus B."/>
            <person name="Baldrian P."/>
            <person name="Stursova M."/>
            <person name="Weitz H."/>
            <person name="Taylor A."/>
            <person name="Grigoriev I.V."/>
            <person name="Nagy L.G."/>
            <person name="Martin F."/>
            <person name="Kauserud H."/>
        </authorList>
    </citation>
    <scope>NUCLEOTIDE SEQUENCE</scope>
    <source>
        <strain evidence="2">9284</strain>
    </source>
</reference>
<dbReference type="InterPro" id="IPR001810">
    <property type="entry name" value="F-box_dom"/>
</dbReference>
<dbReference type="SUPFAM" id="SSF81383">
    <property type="entry name" value="F-box domain"/>
    <property type="match status" value="1"/>
</dbReference>
<feature type="domain" description="F-box" evidence="1">
    <location>
        <begin position="62"/>
        <end position="118"/>
    </location>
</feature>
<sequence length="391" mass="44243">MASSSTQHGDSEFGENAFSRSIDRLRIQYINSAMAVSKLPRALLKEKKRAQARLDAYIYPIHTLPPEIMSEIFTHVLPPYPLRPRANGFDSPTLLSHVCRSWREIALSTPRLWRAIAIHLSGLLSCPAKVHMLETWLQRSQCCPLSISIRAGSHTKISLLDRVLPTLFAQCHRWEYLRLVGPFDLEIYFAFFKHHDTKVDQPVAVFRNVPRLRAIVLLSDYVPPYITLPWSQLTHFTAKFLNQKSCSALLQKMPRLIYCKIQLTGYNPAENPPIVLARLETLILQNASCSPSHNKLTGLLASLTLPSLRRLHVPQTFLLPDPVETFSQFVSRSGCGDLQQVSIVGKIKAGEYQETSAMRGIAGKSRVIVQSKYTADDVDSETDEEDDFSRY</sequence>
<dbReference type="AlphaFoldDB" id="A0AAD7FH91"/>
<name>A0AAD7FH91_9AGAR</name>
<accession>A0AAD7FH91</accession>